<dbReference type="PANTHER" id="PTHR35894">
    <property type="entry name" value="GENERAL SECRETION PATHWAY PROTEIN A-RELATED"/>
    <property type="match status" value="1"/>
</dbReference>
<dbReference type="RefSeq" id="WP_214360366.1">
    <property type="nucleotide sequence ID" value="NZ_JAEKFT010000004.1"/>
</dbReference>
<dbReference type="EMBL" id="JAEKFT010000004">
    <property type="protein sequence ID" value="MBT0960614.1"/>
    <property type="molecule type" value="Genomic_DNA"/>
</dbReference>
<gene>
    <name evidence="2" type="ORF">I8J34_05430</name>
</gene>
<keyword evidence="3" id="KW-1185">Reference proteome</keyword>
<proteinExistence type="predicted"/>
<evidence type="ECO:0000259" key="1">
    <source>
        <dbReference type="SMART" id="SM00382"/>
    </source>
</evidence>
<dbReference type="InterPro" id="IPR049945">
    <property type="entry name" value="AAA_22"/>
</dbReference>
<evidence type="ECO:0000313" key="3">
    <source>
        <dbReference type="Proteomes" id="UP000694660"/>
    </source>
</evidence>
<dbReference type="NCBIfam" id="TIGR03015">
    <property type="entry name" value="pepcterm_ATPase"/>
    <property type="match status" value="1"/>
</dbReference>
<organism evidence="2 3">
    <name type="scientific">Denitromonas iodatirespirans</name>
    <dbReference type="NCBI Taxonomy" id="2795389"/>
    <lineage>
        <taxon>Bacteria</taxon>
        <taxon>Pseudomonadati</taxon>
        <taxon>Pseudomonadota</taxon>
        <taxon>Betaproteobacteria</taxon>
        <taxon>Rhodocyclales</taxon>
        <taxon>Zoogloeaceae</taxon>
        <taxon>Denitromonas</taxon>
    </lineage>
</organism>
<dbReference type="Proteomes" id="UP000694660">
    <property type="component" value="Unassembled WGS sequence"/>
</dbReference>
<comment type="caution">
    <text evidence="2">The sequence shown here is derived from an EMBL/GenBank/DDBJ whole genome shotgun (WGS) entry which is preliminary data.</text>
</comment>
<name>A0A944D639_DENI1</name>
<dbReference type="Pfam" id="PF13401">
    <property type="entry name" value="AAA_22"/>
    <property type="match status" value="1"/>
</dbReference>
<protein>
    <submittedName>
        <fullName evidence="2">AAA family ATPase</fullName>
    </submittedName>
</protein>
<dbReference type="InterPro" id="IPR017466">
    <property type="entry name" value="XrtA-assoc_ATPase-like"/>
</dbReference>
<dbReference type="AlphaFoldDB" id="A0A944D639"/>
<dbReference type="GO" id="GO:0016887">
    <property type="term" value="F:ATP hydrolysis activity"/>
    <property type="evidence" value="ECO:0007669"/>
    <property type="project" value="InterPro"/>
</dbReference>
<dbReference type="InterPro" id="IPR027417">
    <property type="entry name" value="P-loop_NTPase"/>
</dbReference>
<dbReference type="InterPro" id="IPR003593">
    <property type="entry name" value="AAA+_ATPase"/>
</dbReference>
<accession>A0A944D639</accession>
<evidence type="ECO:0000313" key="2">
    <source>
        <dbReference type="EMBL" id="MBT0960614.1"/>
    </source>
</evidence>
<feature type="domain" description="AAA+ ATPase" evidence="1">
    <location>
        <begin position="42"/>
        <end position="205"/>
    </location>
</feature>
<dbReference type="PANTHER" id="PTHR35894:SF1">
    <property type="entry name" value="PHOSPHORIBULOKINASE _ URIDINE KINASE FAMILY"/>
    <property type="match status" value="1"/>
</dbReference>
<dbReference type="SUPFAM" id="SSF52540">
    <property type="entry name" value="P-loop containing nucleoside triphosphate hydrolases"/>
    <property type="match status" value="1"/>
</dbReference>
<dbReference type="InterPro" id="IPR052026">
    <property type="entry name" value="ExeA_AAA_ATPase_DNA-bind"/>
</dbReference>
<dbReference type="Gene3D" id="3.40.50.300">
    <property type="entry name" value="P-loop containing nucleotide triphosphate hydrolases"/>
    <property type="match status" value="1"/>
</dbReference>
<sequence length="361" mass="39720">MYENFYRLSGKPFQLNPDPAFFYGSRGHRRAMAYLEYGLHQNEGFIVITGEIGAGKTTLVRNLLQKLDPAKVVAAQLVSTQIDANDILQLVAAAFGVPSKGLDKAGLLLALETFLVSVTASGKRALLIVDEAQNLTPRAVEELRMLSNFQLEEHALLQSFLVGQPEFRDIMQSPEMQQLRQRVIASYHLGPLDLEETRAYVEHRLKHVGWKNDPQFDVAIFPSIFRASGGVPRRINTLCDRLMLAGFLGEKRRLGEAEVDEVLQEMKEEQRSGRGIGTARLAPLAGGAAPGNLPSFDPGKLDLDPSVARQFAQLAAGFDAARIEARLSQLEQAMSTTLALMNRIVAAHAIDNDEDSDKAAK</sequence>
<reference evidence="3" key="1">
    <citation type="journal article" date="2022" name="ISME J.">
        <title>Genetic and phylogenetic analysis of dissimilatory iodate-reducing bacteria identifies potential niches across the world's oceans.</title>
        <authorList>
            <person name="Reyes-Umana V."/>
            <person name="Henning Z."/>
            <person name="Lee K."/>
            <person name="Barnum T.P."/>
            <person name="Coates J.D."/>
        </authorList>
    </citation>
    <scope>NUCLEOTIDE SEQUENCE [LARGE SCALE GENOMIC DNA]</scope>
    <source>
        <strain evidence="3">IR12</strain>
    </source>
</reference>
<dbReference type="SMART" id="SM00382">
    <property type="entry name" value="AAA"/>
    <property type="match status" value="1"/>
</dbReference>